<dbReference type="EMBL" id="GBRH01177581">
    <property type="protein sequence ID" value="JAE20315.1"/>
    <property type="molecule type" value="Transcribed_RNA"/>
</dbReference>
<evidence type="ECO:0000313" key="1">
    <source>
        <dbReference type="EMBL" id="JAE20315.1"/>
    </source>
</evidence>
<sequence>MAAVMVRRAHLMTMSMVLSRMGLIGKAMVMLLLTRGLEQRERRVCT</sequence>
<organism evidence="1">
    <name type="scientific">Arundo donax</name>
    <name type="common">Giant reed</name>
    <name type="synonym">Donax arundinaceus</name>
    <dbReference type="NCBI Taxonomy" id="35708"/>
    <lineage>
        <taxon>Eukaryota</taxon>
        <taxon>Viridiplantae</taxon>
        <taxon>Streptophyta</taxon>
        <taxon>Embryophyta</taxon>
        <taxon>Tracheophyta</taxon>
        <taxon>Spermatophyta</taxon>
        <taxon>Magnoliopsida</taxon>
        <taxon>Liliopsida</taxon>
        <taxon>Poales</taxon>
        <taxon>Poaceae</taxon>
        <taxon>PACMAD clade</taxon>
        <taxon>Arundinoideae</taxon>
        <taxon>Arundineae</taxon>
        <taxon>Arundo</taxon>
    </lineage>
</organism>
<proteinExistence type="predicted"/>
<reference evidence="1" key="2">
    <citation type="journal article" date="2015" name="Data Brief">
        <title>Shoot transcriptome of the giant reed, Arundo donax.</title>
        <authorList>
            <person name="Barrero R.A."/>
            <person name="Guerrero F.D."/>
            <person name="Moolhuijzen P."/>
            <person name="Goolsby J.A."/>
            <person name="Tidwell J."/>
            <person name="Bellgard S.E."/>
            <person name="Bellgard M.I."/>
        </authorList>
    </citation>
    <scope>NUCLEOTIDE SEQUENCE</scope>
    <source>
        <tissue evidence="1">Shoot tissue taken approximately 20 cm above the soil surface</tissue>
    </source>
</reference>
<name>A0A0A9G5E9_ARUDO</name>
<protein>
    <submittedName>
        <fullName evidence="1">Uncharacterized protein</fullName>
    </submittedName>
</protein>
<accession>A0A0A9G5E9</accession>
<reference evidence="1" key="1">
    <citation type="submission" date="2014-09" db="EMBL/GenBank/DDBJ databases">
        <authorList>
            <person name="Magalhaes I.L.F."/>
            <person name="Oliveira U."/>
            <person name="Santos F.R."/>
            <person name="Vidigal T.H.D.A."/>
            <person name="Brescovit A.D."/>
            <person name="Santos A.J."/>
        </authorList>
    </citation>
    <scope>NUCLEOTIDE SEQUENCE</scope>
    <source>
        <tissue evidence="1">Shoot tissue taken approximately 20 cm above the soil surface</tissue>
    </source>
</reference>
<dbReference type="AlphaFoldDB" id="A0A0A9G5E9"/>